<dbReference type="EMBL" id="CM042055">
    <property type="protein sequence ID" value="KAI3701850.1"/>
    <property type="molecule type" value="Genomic_DNA"/>
</dbReference>
<dbReference type="Proteomes" id="UP001055879">
    <property type="component" value="Linkage Group LG09"/>
</dbReference>
<organism evidence="1 2">
    <name type="scientific">Arctium lappa</name>
    <name type="common">Greater burdock</name>
    <name type="synonym">Lappa major</name>
    <dbReference type="NCBI Taxonomy" id="4217"/>
    <lineage>
        <taxon>Eukaryota</taxon>
        <taxon>Viridiplantae</taxon>
        <taxon>Streptophyta</taxon>
        <taxon>Embryophyta</taxon>
        <taxon>Tracheophyta</taxon>
        <taxon>Spermatophyta</taxon>
        <taxon>Magnoliopsida</taxon>
        <taxon>eudicotyledons</taxon>
        <taxon>Gunneridae</taxon>
        <taxon>Pentapetalae</taxon>
        <taxon>asterids</taxon>
        <taxon>campanulids</taxon>
        <taxon>Asterales</taxon>
        <taxon>Asteraceae</taxon>
        <taxon>Carduoideae</taxon>
        <taxon>Cardueae</taxon>
        <taxon>Arctiinae</taxon>
        <taxon>Arctium</taxon>
    </lineage>
</organism>
<evidence type="ECO:0000313" key="2">
    <source>
        <dbReference type="Proteomes" id="UP001055879"/>
    </source>
</evidence>
<keyword evidence="2" id="KW-1185">Reference proteome</keyword>
<name>A0ACB8ZWV7_ARCLA</name>
<accession>A0ACB8ZWV7</accession>
<evidence type="ECO:0000313" key="1">
    <source>
        <dbReference type="EMBL" id="KAI3701850.1"/>
    </source>
</evidence>
<protein>
    <submittedName>
        <fullName evidence="1">Uncharacterized protein</fullName>
    </submittedName>
</protein>
<proteinExistence type="predicted"/>
<reference evidence="2" key="1">
    <citation type="journal article" date="2022" name="Mol. Ecol. Resour.">
        <title>The genomes of chicory, endive, great burdock and yacon provide insights into Asteraceae palaeo-polyploidization history and plant inulin production.</title>
        <authorList>
            <person name="Fan W."/>
            <person name="Wang S."/>
            <person name="Wang H."/>
            <person name="Wang A."/>
            <person name="Jiang F."/>
            <person name="Liu H."/>
            <person name="Zhao H."/>
            <person name="Xu D."/>
            <person name="Zhang Y."/>
        </authorList>
    </citation>
    <scope>NUCLEOTIDE SEQUENCE [LARGE SCALE GENOMIC DNA]</scope>
    <source>
        <strain evidence="2">cv. Niubang</strain>
    </source>
</reference>
<gene>
    <name evidence="1" type="ORF">L6452_27243</name>
</gene>
<sequence>MKSFRIESAISFYAMGGAATSYEEERLWMGGLSATLTAISAKFITPQFYPQVMCSALSSSYTINAGNVYD</sequence>
<reference evidence="1 2" key="2">
    <citation type="journal article" date="2022" name="Mol. Ecol. Resour.">
        <title>The genomes of chicory, endive, great burdock and yacon provide insights into Asteraceae paleo-polyploidization history and plant inulin production.</title>
        <authorList>
            <person name="Fan W."/>
            <person name="Wang S."/>
            <person name="Wang H."/>
            <person name="Wang A."/>
            <person name="Jiang F."/>
            <person name="Liu H."/>
            <person name="Zhao H."/>
            <person name="Xu D."/>
            <person name="Zhang Y."/>
        </authorList>
    </citation>
    <scope>NUCLEOTIDE SEQUENCE [LARGE SCALE GENOMIC DNA]</scope>
    <source>
        <strain evidence="2">cv. Niubang</strain>
    </source>
</reference>
<comment type="caution">
    <text evidence="1">The sequence shown here is derived from an EMBL/GenBank/DDBJ whole genome shotgun (WGS) entry which is preliminary data.</text>
</comment>